<dbReference type="GO" id="GO:0045493">
    <property type="term" value="P:xylan catabolic process"/>
    <property type="evidence" value="ECO:0007669"/>
    <property type="project" value="UniProtKB-KW"/>
</dbReference>
<dbReference type="Gene3D" id="3.40.50.1820">
    <property type="entry name" value="alpha/beta hydrolase"/>
    <property type="match status" value="1"/>
</dbReference>
<evidence type="ECO:0000256" key="3">
    <source>
        <dbReference type="ARBA" id="ARBA00022525"/>
    </source>
</evidence>
<evidence type="ECO:0000256" key="5">
    <source>
        <dbReference type="ARBA" id="ARBA00022729"/>
    </source>
</evidence>
<dbReference type="InterPro" id="IPR029058">
    <property type="entry name" value="AB_hydrolase_fold"/>
</dbReference>
<evidence type="ECO:0000313" key="10">
    <source>
        <dbReference type="EMBL" id="KAK4128728.1"/>
    </source>
</evidence>
<name>A0AAN6U931_9PEZI</name>
<dbReference type="Proteomes" id="UP001302602">
    <property type="component" value="Unassembled WGS sequence"/>
</dbReference>
<keyword evidence="3" id="KW-0964">Secreted</keyword>
<keyword evidence="11" id="KW-1185">Reference proteome</keyword>
<evidence type="ECO:0000256" key="7">
    <source>
        <dbReference type="ARBA" id="ARBA00023277"/>
    </source>
</evidence>
<gene>
    <name evidence="10" type="ORF">N657DRAFT_686217</name>
</gene>
<keyword evidence="7" id="KW-0119">Carbohydrate metabolism</keyword>
<dbReference type="GO" id="GO:0005576">
    <property type="term" value="C:extracellular region"/>
    <property type="evidence" value="ECO:0007669"/>
    <property type="project" value="UniProtKB-SubCell"/>
</dbReference>
<keyword evidence="4" id="KW-0858">Xylan degradation</keyword>
<organism evidence="10 11">
    <name type="scientific">Parathielavia appendiculata</name>
    <dbReference type="NCBI Taxonomy" id="2587402"/>
    <lineage>
        <taxon>Eukaryota</taxon>
        <taxon>Fungi</taxon>
        <taxon>Dikarya</taxon>
        <taxon>Ascomycota</taxon>
        <taxon>Pezizomycotina</taxon>
        <taxon>Sordariomycetes</taxon>
        <taxon>Sordariomycetidae</taxon>
        <taxon>Sordariales</taxon>
        <taxon>Chaetomiaceae</taxon>
        <taxon>Parathielavia</taxon>
    </lineage>
</organism>
<comment type="catalytic activity">
    <reaction evidence="9">
        <text>feruloyl-polysaccharide + H2O = ferulate + polysaccharide.</text>
        <dbReference type="EC" id="3.1.1.73"/>
    </reaction>
</comment>
<evidence type="ECO:0000256" key="9">
    <source>
        <dbReference type="ARBA" id="ARBA00034075"/>
    </source>
</evidence>
<keyword evidence="5" id="KW-0732">Signal</keyword>
<protein>
    <recommendedName>
        <fullName evidence="2">feruloyl esterase</fullName>
        <ecNumber evidence="2">3.1.1.73</ecNumber>
    </recommendedName>
</protein>
<comment type="subcellular location">
    <subcellularLocation>
        <location evidence="1">Secreted</location>
    </subcellularLocation>
</comment>
<accession>A0AAN6U931</accession>
<evidence type="ECO:0000313" key="11">
    <source>
        <dbReference type="Proteomes" id="UP001302602"/>
    </source>
</evidence>
<evidence type="ECO:0000256" key="4">
    <source>
        <dbReference type="ARBA" id="ARBA00022651"/>
    </source>
</evidence>
<dbReference type="EC" id="3.1.1.73" evidence="2"/>
<dbReference type="GeneID" id="87833588"/>
<keyword evidence="8" id="KW-0624">Polysaccharide degradation</keyword>
<reference evidence="10" key="1">
    <citation type="journal article" date="2023" name="Mol. Phylogenet. Evol.">
        <title>Genome-scale phylogeny and comparative genomics of the fungal order Sordariales.</title>
        <authorList>
            <person name="Hensen N."/>
            <person name="Bonometti L."/>
            <person name="Westerberg I."/>
            <person name="Brannstrom I.O."/>
            <person name="Guillou S."/>
            <person name="Cros-Aarteil S."/>
            <person name="Calhoun S."/>
            <person name="Haridas S."/>
            <person name="Kuo A."/>
            <person name="Mondo S."/>
            <person name="Pangilinan J."/>
            <person name="Riley R."/>
            <person name="LaButti K."/>
            <person name="Andreopoulos B."/>
            <person name="Lipzen A."/>
            <person name="Chen C."/>
            <person name="Yan M."/>
            <person name="Daum C."/>
            <person name="Ng V."/>
            <person name="Clum A."/>
            <person name="Steindorff A."/>
            <person name="Ohm R.A."/>
            <person name="Martin F."/>
            <person name="Silar P."/>
            <person name="Natvig D.O."/>
            <person name="Lalanne C."/>
            <person name="Gautier V."/>
            <person name="Ament-Velasquez S.L."/>
            <person name="Kruys A."/>
            <person name="Hutchinson M.I."/>
            <person name="Powell A.J."/>
            <person name="Barry K."/>
            <person name="Miller A.N."/>
            <person name="Grigoriev I.V."/>
            <person name="Debuchy R."/>
            <person name="Gladieux P."/>
            <person name="Hiltunen Thoren M."/>
            <person name="Johannesson H."/>
        </authorList>
    </citation>
    <scope>NUCLEOTIDE SEQUENCE</scope>
    <source>
        <strain evidence="10">CBS 731.68</strain>
    </source>
</reference>
<evidence type="ECO:0000256" key="6">
    <source>
        <dbReference type="ARBA" id="ARBA00022801"/>
    </source>
</evidence>
<dbReference type="InterPro" id="IPR043595">
    <property type="entry name" value="FaeB/C/D"/>
</dbReference>
<dbReference type="PANTHER" id="PTHR38050:SF2">
    <property type="entry name" value="FERULOYL ESTERASE C-RELATED"/>
    <property type="match status" value="1"/>
</dbReference>
<reference evidence="10" key="2">
    <citation type="submission" date="2023-05" db="EMBL/GenBank/DDBJ databases">
        <authorList>
            <consortium name="Lawrence Berkeley National Laboratory"/>
            <person name="Steindorff A."/>
            <person name="Hensen N."/>
            <person name="Bonometti L."/>
            <person name="Westerberg I."/>
            <person name="Brannstrom I.O."/>
            <person name="Guillou S."/>
            <person name="Cros-Aarteil S."/>
            <person name="Calhoun S."/>
            <person name="Haridas S."/>
            <person name="Kuo A."/>
            <person name="Mondo S."/>
            <person name="Pangilinan J."/>
            <person name="Riley R."/>
            <person name="Labutti K."/>
            <person name="Andreopoulos B."/>
            <person name="Lipzen A."/>
            <person name="Chen C."/>
            <person name="Yanf M."/>
            <person name="Daum C."/>
            <person name="Ng V."/>
            <person name="Clum A."/>
            <person name="Ohm R."/>
            <person name="Martin F."/>
            <person name="Silar P."/>
            <person name="Natvig D."/>
            <person name="Lalanne C."/>
            <person name="Gautier V."/>
            <person name="Ament-Velasquez S.L."/>
            <person name="Kruys A."/>
            <person name="Hutchinson M.I."/>
            <person name="Powell A.J."/>
            <person name="Barry K."/>
            <person name="Miller A.N."/>
            <person name="Grigoriev I.V."/>
            <person name="Debuchy R."/>
            <person name="Gladieux P."/>
            <person name="Thoren M.H."/>
            <person name="Johannesson H."/>
        </authorList>
    </citation>
    <scope>NUCLEOTIDE SEQUENCE</scope>
    <source>
        <strain evidence="10">CBS 731.68</strain>
    </source>
</reference>
<proteinExistence type="predicted"/>
<evidence type="ECO:0000256" key="2">
    <source>
        <dbReference type="ARBA" id="ARBA00013091"/>
    </source>
</evidence>
<keyword evidence="6" id="KW-0378">Hydrolase</keyword>
<dbReference type="PANTHER" id="PTHR38050">
    <property type="match status" value="1"/>
</dbReference>
<evidence type="ECO:0000256" key="8">
    <source>
        <dbReference type="ARBA" id="ARBA00023326"/>
    </source>
</evidence>
<dbReference type="RefSeq" id="XP_062652499.1">
    <property type="nucleotide sequence ID" value="XM_062796820.1"/>
</dbReference>
<dbReference type="AlphaFoldDB" id="A0AAN6U931"/>
<dbReference type="GO" id="GO:0030600">
    <property type="term" value="F:feruloyl esterase activity"/>
    <property type="evidence" value="ECO:0007669"/>
    <property type="project" value="UniProtKB-EC"/>
</dbReference>
<evidence type="ECO:0000256" key="1">
    <source>
        <dbReference type="ARBA" id="ARBA00004613"/>
    </source>
</evidence>
<comment type="caution">
    <text evidence="10">The sequence shown here is derived from an EMBL/GenBank/DDBJ whole genome shotgun (WGS) entry which is preliminary data.</text>
</comment>
<sequence>MKKRIQPSSTLSNLKTLPCEVIHTNYGLRPMARRTPIIAGLIASLTAVAATCTPNASGITTGKLVNETVSGGRSCLLFVPTSYITRTSPAPLILSYHGGNRNASQQADLTYSRPPTSTRNQNLRQDRWQGVPDVTTNDTAFTSEILDALGLRLRLNSSHVFATGKRDGAGFRRIAVFAPMSGAFYAPDNTDDGAQCDPYTVVNTCNASRADISMIEFHGGNDTIIPY</sequence>
<dbReference type="EMBL" id="MU853223">
    <property type="protein sequence ID" value="KAK4128728.1"/>
    <property type="molecule type" value="Genomic_DNA"/>
</dbReference>